<dbReference type="EMBL" id="JAWDGP010005274">
    <property type="protein sequence ID" value="KAK3758299.1"/>
    <property type="molecule type" value="Genomic_DNA"/>
</dbReference>
<gene>
    <name evidence="2" type="ORF">RRG08_004120</name>
</gene>
<evidence type="ECO:0000313" key="2">
    <source>
        <dbReference type="EMBL" id="KAK3758299.1"/>
    </source>
</evidence>
<protein>
    <submittedName>
        <fullName evidence="2">Uncharacterized protein</fullName>
    </submittedName>
</protein>
<evidence type="ECO:0000256" key="1">
    <source>
        <dbReference type="SAM" id="SignalP"/>
    </source>
</evidence>
<keyword evidence="3" id="KW-1185">Reference proteome</keyword>
<keyword evidence="1" id="KW-0732">Signal</keyword>
<evidence type="ECO:0000313" key="3">
    <source>
        <dbReference type="Proteomes" id="UP001283361"/>
    </source>
</evidence>
<organism evidence="2 3">
    <name type="scientific">Elysia crispata</name>
    <name type="common">lettuce slug</name>
    <dbReference type="NCBI Taxonomy" id="231223"/>
    <lineage>
        <taxon>Eukaryota</taxon>
        <taxon>Metazoa</taxon>
        <taxon>Spiralia</taxon>
        <taxon>Lophotrochozoa</taxon>
        <taxon>Mollusca</taxon>
        <taxon>Gastropoda</taxon>
        <taxon>Heterobranchia</taxon>
        <taxon>Euthyneura</taxon>
        <taxon>Panpulmonata</taxon>
        <taxon>Sacoglossa</taxon>
        <taxon>Placobranchoidea</taxon>
        <taxon>Plakobranchidae</taxon>
        <taxon>Elysia</taxon>
    </lineage>
</organism>
<sequence length="97" mass="11151">MKIRYSVPLGFFFCSSGVIAAPWQICFDPNQRANDRSTRVFSVSRQNQEGIDDPVYLQLRTLKNNTRKDSEPFPSKVTPYAVLNSTSRRILILTRPQ</sequence>
<feature type="chain" id="PRO_5042255801" evidence="1">
    <location>
        <begin position="21"/>
        <end position="97"/>
    </location>
</feature>
<name>A0AAE0YVY6_9GAST</name>
<accession>A0AAE0YVY6</accession>
<proteinExistence type="predicted"/>
<dbReference type="AlphaFoldDB" id="A0AAE0YVY6"/>
<feature type="signal peptide" evidence="1">
    <location>
        <begin position="1"/>
        <end position="20"/>
    </location>
</feature>
<comment type="caution">
    <text evidence="2">The sequence shown here is derived from an EMBL/GenBank/DDBJ whole genome shotgun (WGS) entry which is preliminary data.</text>
</comment>
<reference evidence="2" key="1">
    <citation type="journal article" date="2023" name="G3 (Bethesda)">
        <title>A reference genome for the long-term kleptoplast-retaining sea slug Elysia crispata morphotype clarki.</title>
        <authorList>
            <person name="Eastman K.E."/>
            <person name="Pendleton A.L."/>
            <person name="Shaikh M.A."/>
            <person name="Suttiyut T."/>
            <person name="Ogas R."/>
            <person name="Tomko P."/>
            <person name="Gavelis G."/>
            <person name="Widhalm J.R."/>
            <person name="Wisecaver J.H."/>
        </authorList>
    </citation>
    <scope>NUCLEOTIDE SEQUENCE</scope>
    <source>
        <strain evidence="2">ECLA1</strain>
    </source>
</reference>
<dbReference type="Proteomes" id="UP001283361">
    <property type="component" value="Unassembled WGS sequence"/>
</dbReference>